<dbReference type="SMART" id="SM01041">
    <property type="entry name" value="BRO1"/>
    <property type="match status" value="1"/>
</dbReference>
<accession>A0A9D5DCL1</accession>
<evidence type="ECO:0000313" key="5">
    <source>
        <dbReference type="Proteomes" id="UP001085076"/>
    </source>
</evidence>
<dbReference type="PROSITE" id="PS51180">
    <property type="entry name" value="BRO1"/>
    <property type="match status" value="1"/>
</dbReference>
<dbReference type="EMBL" id="JAGGNH010000001">
    <property type="protein sequence ID" value="KAJ0989210.1"/>
    <property type="molecule type" value="Genomic_DNA"/>
</dbReference>
<comment type="caution">
    <text evidence="4">The sequence shown here is derived from an EMBL/GenBank/DDBJ whole genome shotgun (WGS) entry which is preliminary data.</text>
</comment>
<dbReference type="Proteomes" id="UP001085076">
    <property type="component" value="Miscellaneous, Linkage group lg01"/>
</dbReference>
<dbReference type="InterPro" id="IPR038898">
    <property type="entry name" value="BROX"/>
</dbReference>
<reference evidence="4" key="1">
    <citation type="submission" date="2021-03" db="EMBL/GenBank/DDBJ databases">
        <authorList>
            <person name="Li Z."/>
            <person name="Yang C."/>
        </authorList>
    </citation>
    <scope>NUCLEOTIDE SEQUENCE</scope>
    <source>
        <strain evidence="4">Dzin_1.0</strain>
        <tissue evidence="4">Leaf</tissue>
    </source>
</reference>
<reference evidence="4" key="2">
    <citation type="journal article" date="2022" name="Hortic Res">
        <title>The genome of Dioscorea zingiberensis sheds light on the biosynthesis, origin and evolution of the medicinally important diosgenin saponins.</title>
        <authorList>
            <person name="Li Y."/>
            <person name="Tan C."/>
            <person name="Li Z."/>
            <person name="Guo J."/>
            <person name="Li S."/>
            <person name="Chen X."/>
            <person name="Wang C."/>
            <person name="Dai X."/>
            <person name="Yang H."/>
            <person name="Song W."/>
            <person name="Hou L."/>
            <person name="Xu J."/>
            <person name="Tong Z."/>
            <person name="Xu A."/>
            <person name="Yuan X."/>
            <person name="Wang W."/>
            <person name="Yang Q."/>
            <person name="Chen L."/>
            <person name="Sun Z."/>
            <person name="Wang K."/>
            <person name="Pan B."/>
            <person name="Chen J."/>
            <person name="Bao Y."/>
            <person name="Liu F."/>
            <person name="Qi X."/>
            <person name="Gang D.R."/>
            <person name="Wen J."/>
            <person name="Li J."/>
        </authorList>
    </citation>
    <scope>NUCLEOTIDE SEQUENCE</scope>
    <source>
        <strain evidence="4">Dzin_1.0</strain>
    </source>
</reference>
<dbReference type="PANTHER" id="PTHR23032:SF20">
    <property type="entry name" value="ENDOSOMAL TARGETING BRO1-LIKE DOMAIN-CONTAINING PROTEIN"/>
    <property type="match status" value="1"/>
</dbReference>
<dbReference type="PANTHER" id="PTHR23032">
    <property type="entry name" value="BRO1 DOMAIN-CONTAINING PROTEIN BROX"/>
    <property type="match status" value="1"/>
</dbReference>
<evidence type="ECO:0000256" key="1">
    <source>
        <dbReference type="ARBA" id="ARBA00008901"/>
    </source>
</evidence>
<evidence type="ECO:0000313" key="4">
    <source>
        <dbReference type="EMBL" id="KAJ0989210.1"/>
    </source>
</evidence>
<dbReference type="CDD" id="cd09247">
    <property type="entry name" value="BRO1_Alix_like_2"/>
    <property type="match status" value="1"/>
</dbReference>
<sequence>MLIGFRDAAKMRTKKIVFEEVYTACDAGSLEKLKELSSRRQAVEESINKNSNITEAIAREMAGGVTCPYQQNLQKLEHYLPLLINLVFYTESVVTGAQKLQKRVKDFKIRWSSPLSASCVLKIGGPKFYSFNNLRFELGMNLFLYGATMRERAFETLSTDLMGTAALFRKAAGVYKYLAEVILPPLQAHLPKDRPPEVTSSFSNFMSLICLADAQAVAAKRAEEKSSSPSLLSKLHLGVNLILSEANSILRSTEEEGNDVSAKLKEFIPTCIALHELRSQRYLADHLQGESKVGTAVAVLRHAVGKAKKVRDPKSDSWRAVLSQEISDVEKKLKKLEHENEIVYHEKIPSADSLPVLEGKSIVEALPYEPQTLENRQQYFI</sequence>
<dbReference type="Gene3D" id="1.25.40.280">
    <property type="entry name" value="alix/aip1 like domains"/>
    <property type="match status" value="1"/>
</dbReference>
<keyword evidence="5" id="KW-1185">Reference proteome</keyword>
<dbReference type="OrthoDB" id="10266451at2759"/>
<dbReference type="Pfam" id="PF03097">
    <property type="entry name" value="BRO1"/>
    <property type="match status" value="1"/>
</dbReference>
<protein>
    <recommendedName>
        <fullName evidence="3">BRO1 domain-containing protein</fullName>
    </recommendedName>
</protein>
<dbReference type="AlphaFoldDB" id="A0A9D5DCL1"/>
<dbReference type="InterPro" id="IPR038499">
    <property type="entry name" value="BRO1_sf"/>
</dbReference>
<feature type="coiled-coil region" evidence="2">
    <location>
        <begin position="319"/>
        <end position="346"/>
    </location>
</feature>
<organism evidence="4 5">
    <name type="scientific">Dioscorea zingiberensis</name>
    <dbReference type="NCBI Taxonomy" id="325984"/>
    <lineage>
        <taxon>Eukaryota</taxon>
        <taxon>Viridiplantae</taxon>
        <taxon>Streptophyta</taxon>
        <taxon>Embryophyta</taxon>
        <taxon>Tracheophyta</taxon>
        <taxon>Spermatophyta</taxon>
        <taxon>Magnoliopsida</taxon>
        <taxon>Liliopsida</taxon>
        <taxon>Dioscoreales</taxon>
        <taxon>Dioscoreaceae</taxon>
        <taxon>Dioscorea</taxon>
    </lineage>
</organism>
<keyword evidence="2" id="KW-0175">Coiled coil</keyword>
<name>A0A9D5DCL1_9LILI</name>
<feature type="domain" description="BRO1" evidence="3">
    <location>
        <begin position="111"/>
        <end position="381"/>
    </location>
</feature>
<proteinExistence type="inferred from homology"/>
<evidence type="ECO:0000256" key="2">
    <source>
        <dbReference type="SAM" id="Coils"/>
    </source>
</evidence>
<comment type="similarity">
    <text evidence="1">Belongs to the BROX family.</text>
</comment>
<gene>
    <name evidence="4" type="ORF">J5N97_007566</name>
</gene>
<evidence type="ECO:0000259" key="3">
    <source>
        <dbReference type="PROSITE" id="PS51180"/>
    </source>
</evidence>
<dbReference type="InterPro" id="IPR004328">
    <property type="entry name" value="BRO1_dom"/>
</dbReference>